<dbReference type="SUPFAM" id="SSF54928">
    <property type="entry name" value="RNA-binding domain, RBD"/>
    <property type="match status" value="1"/>
</dbReference>
<dbReference type="InterPro" id="IPR035979">
    <property type="entry name" value="RBD_domain_sf"/>
</dbReference>
<dbReference type="HOGENOM" id="CLU_1388500_0_0_7"/>
<feature type="region of interest" description="Disordered" evidence="2">
    <location>
        <begin position="83"/>
        <end position="196"/>
    </location>
</feature>
<dbReference type="InterPro" id="IPR000504">
    <property type="entry name" value="RRM_dom"/>
</dbReference>
<evidence type="ECO:0000313" key="4">
    <source>
        <dbReference type="EMBL" id="ACT20061.1"/>
    </source>
</evidence>
<dbReference type="PROSITE" id="PS50102">
    <property type="entry name" value="RRM"/>
    <property type="match status" value="1"/>
</dbReference>
<dbReference type="EMBL" id="CP001661">
    <property type="protein sequence ID" value="ACT20061.1"/>
    <property type="molecule type" value="Genomic_DNA"/>
</dbReference>
<dbReference type="InterPro" id="IPR052462">
    <property type="entry name" value="SLIRP/GR-RBP-like"/>
</dbReference>
<dbReference type="KEGG" id="gem:GM21_4045"/>
<name>C6E9G1_GEOSM</name>
<evidence type="ECO:0000259" key="3">
    <source>
        <dbReference type="PROSITE" id="PS50102"/>
    </source>
</evidence>
<reference evidence="4" key="1">
    <citation type="submission" date="2009-07" db="EMBL/GenBank/DDBJ databases">
        <title>Complete sequence of Geobacter sp. M21.</title>
        <authorList>
            <consortium name="US DOE Joint Genome Institute"/>
            <person name="Lucas S."/>
            <person name="Copeland A."/>
            <person name="Lapidus A."/>
            <person name="Glavina del Rio T."/>
            <person name="Dalin E."/>
            <person name="Tice H."/>
            <person name="Bruce D."/>
            <person name="Goodwin L."/>
            <person name="Pitluck S."/>
            <person name="Saunders E."/>
            <person name="Brettin T."/>
            <person name="Detter J.C."/>
            <person name="Han C."/>
            <person name="Larimer F."/>
            <person name="Land M."/>
            <person name="Hauser L."/>
            <person name="Kyrpides N."/>
            <person name="Ovchinnikova G."/>
            <person name="Lovley D."/>
        </authorList>
    </citation>
    <scope>NUCLEOTIDE SEQUENCE [LARGE SCALE GENOMIC DNA]</scope>
    <source>
        <strain evidence="4">M21</strain>
    </source>
</reference>
<dbReference type="AlphaFoldDB" id="C6E9G1"/>
<protein>
    <submittedName>
        <fullName evidence="4">RNP-1 like RNA-binding protein</fullName>
    </submittedName>
</protein>
<dbReference type="PANTHER" id="PTHR48027">
    <property type="entry name" value="HETEROGENEOUS NUCLEAR RIBONUCLEOPROTEIN 87F-RELATED"/>
    <property type="match status" value="1"/>
</dbReference>
<dbReference type="Pfam" id="PF00076">
    <property type="entry name" value="RRM_1"/>
    <property type="match status" value="1"/>
</dbReference>
<sequence>MAKAGKELYVGSLSYDATEYDIHKMFSVSGTVTSVHLITDAVTGEFKGCGYVRMSTEAEAKDAIDSLDGAWLLDKSIKVSYANPQKMKPGGGGAKSPPKRWGKSAAEKATAGKPAAPKAATAKPATAAAKPFEAKAGAAKPFGAKPAAKRAPAGTAGAKPAAARGTGAKAGAAKPAGTRPSSRTGASKPGNRTGKH</sequence>
<organism evidence="4">
    <name type="scientific">Geobacter sp. (strain M21)</name>
    <dbReference type="NCBI Taxonomy" id="443144"/>
    <lineage>
        <taxon>Bacteria</taxon>
        <taxon>Pseudomonadati</taxon>
        <taxon>Thermodesulfobacteriota</taxon>
        <taxon>Desulfuromonadia</taxon>
        <taxon>Geobacterales</taxon>
        <taxon>Geobacteraceae</taxon>
        <taxon>Geobacter</taxon>
    </lineage>
</organism>
<dbReference type="InterPro" id="IPR012677">
    <property type="entry name" value="Nucleotide-bd_a/b_plait_sf"/>
</dbReference>
<evidence type="ECO:0000256" key="2">
    <source>
        <dbReference type="SAM" id="MobiDB-lite"/>
    </source>
</evidence>
<evidence type="ECO:0000256" key="1">
    <source>
        <dbReference type="ARBA" id="ARBA00022884"/>
    </source>
</evidence>
<feature type="compositionally biased region" description="Low complexity" evidence="2">
    <location>
        <begin position="107"/>
        <end position="178"/>
    </location>
</feature>
<dbReference type="OrthoDB" id="9798855at2"/>
<dbReference type="STRING" id="443144.GM21_4045"/>
<dbReference type="Gene3D" id="3.30.70.330">
    <property type="match status" value="1"/>
</dbReference>
<accession>C6E9G1</accession>
<keyword evidence="1" id="KW-0694">RNA-binding</keyword>
<dbReference type="eggNOG" id="COG0724">
    <property type="taxonomic scope" value="Bacteria"/>
</dbReference>
<proteinExistence type="predicted"/>
<feature type="domain" description="RRM" evidence="3">
    <location>
        <begin position="6"/>
        <end position="84"/>
    </location>
</feature>
<dbReference type="GO" id="GO:0003723">
    <property type="term" value="F:RNA binding"/>
    <property type="evidence" value="ECO:0007669"/>
    <property type="project" value="UniProtKB-KW"/>
</dbReference>
<gene>
    <name evidence="4" type="ordered locus">GM21_4045</name>
</gene>
<dbReference type="SMART" id="SM00360">
    <property type="entry name" value="RRM"/>
    <property type="match status" value="1"/>
</dbReference>